<dbReference type="OrthoDB" id="194775at2759"/>
<dbReference type="GO" id="GO:0005737">
    <property type="term" value="C:cytoplasm"/>
    <property type="evidence" value="ECO:0007669"/>
    <property type="project" value="UniProtKB-SubCell"/>
</dbReference>
<comment type="caution">
    <text evidence="8">The sequence shown here is derived from an EMBL/GenBank/DDBJ whole genome shotgun (WGS) entry which is preliminary data.</text>
</comment>
<evidence type="ECO:0000256" key="2">
    <source>
        <dbReference type="ARBA" id="ARBA00008848"/>
    </source>
</evidence>
<dbReference type="InterPro" id="IPR027684">
    <property type="entry name" value="TBCC"/>
</dbReference>
<evidence type="ECO:0000259" key="7">
    <source>
        <dbReference type="PROSITE" id="PS51329"/>
    </source>
</evidence>
<dbReference type="STRING" id="231916.A0A409XZ64"/>
<comment type="similarity">
    <text evidence="2">Belongs to the TBCC family.</text>
</comment>
<keyword evidence="9" id="KW-1185">Reference proteome</keyword>
<comment type="subcellular location">
    <subcellularLocation>
        <location evidence="1">Cytoplasm</location>
    </subcellularLocation>
</comment>
<comment type="subunit">
    <text evidence="5">Supercomplex made of cofactors A to E. Cofactors A and D function by capturing and stabilizing tubulin in a quasi-native conformation. Cofactor E binds to the cofactor D-tubulin complex; interaction with cofactor C then causes the release of tubulin polypeptides that are committed to the native state.</text>
</comment>
<name>A0A409XZ64_9AGAR</name>
<evidence type="ECO:0000256" key="6">
    <source>
        <dbReference type="SAM" id="MobiDB-lite"/>
    </source>
</evidence>
<feature type="compositionally biased region" description="Low complexity" evidence="6">
    <location>
        <begin position="105"/>
        <end position="116"/>
    </location>
</feature>
<dbReference type="Proteomes" id="UP000284706">
    <property type="component" value="Unassembled WGS sequence"/>
</dbReference>
<dbReference type="Gene3D" id="1.20.58.1250">
    <property type="entry name" value="Tubulin Binding Cofactor C, N-terminal domain"/>
    <property type="match status" value="1"/>
</dbReference>
<dbReference type="EMBL" id="NHYE01001397">
    <property type="protein sequence ID" value="PPQ96074.1"/>
    <property type="molecule type" value="Genomic_DNA"/>
</dbReference>
<dbReference type="Gene3D" id="2.160.20.70">
    <property type="match status" value="1"/>
</dbReference>
<dbReference type="Pfam" id="PF16752">
    <property type="entry name" value="TBCC_N"/>
    <property type="match status" value="1"/>
</dbReference>
<evidence type="ECO:0000256" key="1">
    <source>
        <dbReference type="ARBA" id="ARBA00004496"/>
    </source>
</evidence>
<evidence type="ECO:0000256" key="5">
    <source>
        <dbReference type="ARBA" id="ARBA00026055"/>
    </source>
</evidence>
<reference evidence="8 9" key="1">
    <citation type="journal article" date="2018" name="Evol. Lett.">
        <title>Horizontal gene cluster transfer increased hallucinogenic mushroom diversity.</title>
        <authorList>
            <person name="Reynolds H.T."/>
            <person name="Vijayakumar V."/>
            <person name="Gluck-Thaler E."/>
            <person name="Korotkin H.B."/>
            <person name="Matheny P.B."/>
            <person name="Slot J.C."/>
        </authorList>
    </citation>
    <scope>NUCLEOTIDE SEQUENCE [LARGE SCALE GENOMIC DNA]</scope>
    <source>
        <strain evidence="8 9">SRW20</strain>
    </source>
</reference>
<dbReference type="InterPro" id="IPR031925">
    <property type="entry name" value="TBCC_N"/>
</dbReference>
<accession>A0A409XZ64</accession>
<organism evidence="8 9">
    <name type="scientific">Gymnopilus dilepis</name>
    <dbReference type="NCBI Taxonomy" id="231916"/>
    <lineage>
        <taxon>Eukaryota</taxon>
        <taxon>Fungi</taxon>
        <taxon>Dikarya</taxon>
        <taxon>Basidiomycota</taxon>
        <taxon>Agaricomycotina</taxon>
        <taxon>Agaricomycetes</taxon>
        <taxon>Agaricomycetidae</taxon>
        <taxon>Agaricales</taxon>
        <taxon>Agaricineae</taxon>
        <taxon>Hymenogastraceae</taxon>
        <taxon>Gymnopilus</taxon>
    </lineage>
</organism>
<dbReference type="PROSITE" id="PS51329">
    <property type="entry name" value="C_CAP_COFACTOR_C"/>
    <property type="match status" value="1"/>
</dbReference>
<keyword evidence="3" id="KW-0963">Cytoplasm</keyword>
<dbReference type="AlphaFoldDB" id="A0A409XZ64"/>
<dbReference type="FunCoup" id="A0A409XZ64">
    <property type="interactions" value="269"/>
</dbReference>
<keyword evidence="4" id="KW-0007">Acetylation</keyword>
<feature type="region of interest" description="Disordered" evidence="6">
    <location>
        <begin position="90"/>
        <end position="144"/>
    </location>
</feature>
<evidence type="ECO:0000313" key="9">
    <source>
        <dbReference type="Proteomes" id="UP000284706"/>
    </source>
</evidence>
<proteinExistence type="inferred from homology"/>
<dbReference type="GO" id="GO:0007023">
    <property type="term" value="P:post-chaperonin tubulin folding pathway"/>
    <property type="evidence" value="ECO:0007669"/>
    <property type="project" value="InterPro"/>
</dbReference>
<gene>
    <name evidence="8" type="ORF">CVT26_004706</name>
</gene>
<dbReference type="Pfam" id="PF07986">
    <property type="entry name" value="TBCC"/>
    <property type="match status" value="1"/>
</dbReference>
<feature type="domain" description="C-CAP/cofactor C-like" evidence="7">
    <location>
        <begin position="124"/>
        <end position="306"/>
    </location>
</feature>
<evidence type="ECO:0000313" key="8">
    <source>
        <dbReference type="EMBL" id="PPQ96074.1"/>
    </source>
</evidence>
<sequence>MADSSTWSFSQNFSTRFQEMRSELESQIAAARTVQSPSADAIQTLSLLLAKATKALADATGSLPTYDQKQYEGQLKSFEKAIESLRTSSSAKPKFAFKRKPQTPAPGTSASSSSPALVKDPSPPPHSSTSTPISSNVTLSSHRHKNLTRADLQGHPLQTDLSLSDLDNCVVNLLPSKESSDRGELTISALHARNLTNCVIILPIIQGSALLHDLTRCIIVLGCHQFRMHSSERIDVLLYISSNPIIEDCRNIRFTKYPNSFLRAPAGDFKGQLPLTVQDFSHIRPTPSPNFSIMNDADATVVEQQLIILQDDPSPLSKLSEILPQ</sequence>
<protein>
    <recommendedName>
        <fullName evidence="7">C-CAP/cofactor C-like domain-containing protein</fullName>
    </recommendedName>
</protein>
<dbReference type="InterPro" id="IPR012945">
    <property type="entry name" value="Tubulin-bd_cofactor_C_dom"/>
</dbReference>
<dbReference type="GO" id="GO:0007021">
    <property type="term" value="P:tubulin complex assembly"/>
    <property type="evidence" value="ECO:0007669"/>
    <property type="project" value="TreeGrafter"/>
</dbReference>
<dbReference type="PANTHER" id="PTHR15139:SF0">
    <property type="entry name" value="TUBULIN-SPECIFIC CHAPERONE C"/>
    <property type="match status" value="1"/>
</dbReference>
<dbReference type="PANTHER" id="PTHR15139">
    <property type="entry name" value="TUBULIN FOLDING COFACTOR C"/>
    <property type="match status" value="1"/>
</dbReference>
<dbReference type="InterPro" id="IPR017901">
    <property type="entry name" value="C-CAP_CF_C-like"/>
</dbReference>
<dbReference type="InParanoid" id="A0A409XZ64"/>
<dbReference type="GO" id="GO:0015631">
    <property type="term" value="F:tubulin binding"/>
    <property type="evidence" value="ECO:0007669"/>
    <property type="project" value="InterPro"/>
</dbReference>
<dbReference type="InterPro" id="IPR016098">
    <property type="entry name" value="CAP/MinC_C"/>
</dbReference>
<evidence type="ECO:0000256" key="4">
    <source>
        <dbReference type="ARBA" id="ARBA00022990"/>
    </source>
</evidence>
<evidence type="ECO:0000256" key="3">
    <source>
        <dbReference type="ARBA" id="ARBA00022490"/>
    </source>
</evidence>
<dbReference type="InterPro" id="IPR038397">
    <property type="entry name" value="TBCC_N_sf"/>
</dbReference>